<dbReference type="AlphaFoldDB" id="B6IUA8"/>
<dbReference type="RefSeq" id="WP_012567767.1">
    <property type="nucleotide sequence ID" value="NC_011420.2"/>
</dbReference>
<dbReference type="KEGG" id="rce:RC1_2605"/>
<sequence length="97" mass="10068">MIVPPSLTSAPQVLPTPATPQHTPTLASAILSAQGNARPVETQTARAAAAPARIDRSREARDATSSGHTVDTEAQAVRARTPPGRDPARGNRLDLSV</sequence>
<evidence type="ECO:0000313" key="3">
    <source>
        <dbReference type="Proteomes" id="UP000001591"/>
    </source>
</evidence>
<dbReference type="Proteomes" id="UP000001591">
    <property type="component" value="Chromosome"/>
</dbReference>
<feature type="region of interest" description="Disordered" evidence="1">
    <location>
        <begin position="1"/>
        <end position="97"/>
    </location>
</feature>
<protein>
    <submittedName>
        <fullName evidence="2">Uncharacterized protein</fullName>
    </submittedName>
</protein>
<reference evidence="2 3" key="1">
    <citation type="journal article" date="2010" name="BMC Genomics">
        <title>Metabolic flexibility revealed in the genome of the cyst-forming alpha-1 proteobacterium Rhodospirillum centenum.</title>
        <authorList>
            <person name="Lu Y.K."/>
            <person name="Marden J."/>
            <person name="Han M."/>
            <person name="Swingley W.D."/>
            <person name="Mastrian S.D."/>
            <person name="Chowdhury S.R."/>
            <person name="Hao J."/>
            <person name="Helmy T."/>
            <person name="Kim S."/>
            <person name="Kurdoglu A.A."/>
            <person name="Matthies H.J."/>
            <person name="Rollo D."/>
            <person name="Stothard P."/>
            <person name="Blankenship R.E."/>
            <person name="Bauer C.E."/>
            <person name="Touchman J.W."/>
        </authorList>
    </citation>
    <scope>NUCLEOTIDE SEQUENCE [LARGE SCALE GENOMIC DNA]</scope>
    <source>
        <strain evidence="3">ATCC 51521 / SW</strain>
    </source>
</reference>
<proteinExistence type="predicted"/>
<dbReference type="HOGENOM" id="CLU_2344742_0_0_5"/>
<feature type="compositionally biased region" description="Basic and acidic residues" evidence="1">
    <location>
        <begin position="53"/>
        <end position="62"/>
    </location>
</feature>
<dbReference type="STRING" id="414684.RC1_2605"/>
<feature type="compositionally biased region" description="Polar residues" evidence="1">
    <location>
        <begin position="1"/>
        <end position="11"/>
    </location>
</feature>
<keyword evidence="3" id="KW-1185">Reference proteome</keyword>
<accession>B6IUA8</accession>
<evidence type="ECO:0000313" key="2">
    <source>
        <dbReference type="EMBL" id="ACI99985.1"/>
    </source>
</evidence>
<feature type="compositionally biased region" description="Polar residues" evidence="1">
    <location>
        <begin position="19"/>
        <end position="35"/>
    </location>
</feature>
<gene>
    <name evidence="2" type="ordered locus">RC1_2605</name>
</gene>
<dbReference type="EMBL" id="CP000613">
    <property type="protein sequence ID" value="ACI99985.1"/>
    <property type="molecule type" value="Genomic_DNA"/>
</dbReference>
<evidence type="ECO:0000256" key="1">
    <source>
        <dbReference type="SAM" id="MobiDB-lite"/>
    </source>
</evidence>
<organism evidence="2 3">
    <name type="scientific">Rhodospirillum centenum (strain ATCC 51521 / SW)</name>
    <dbReference type="NCBI Taxonomy" id="414684"/>
    <lineage>
        <taxon>Bacteria</taxon>
        <taxon>Pseudomonadati</taxon>
        <taxon>Pseudomonadota</taxon>
        <taxon>Alphaproteobacteria</taxon>
        <taxon>Rhodospirillales</taxon>
        <taxon>Rhodospirillaceae</taxon>
        <taxon>Rhodospirillum</taxon>
    </lineage>
</organism>
<feature type="compositionally biased region" description="Basic and acidic residues" evidence="1">
    <location>
        <begin position="86"/>
        <end position="97"/>
    </location>
</feature>
<name>B6IUA8_RHOCS</name>